<accession>A0AAW1LKM5</accession>
<dbReference type="AlphaFoldDB" id="A0AAW1LKM5"/>
<dbReference type="Proteomes" id="UP001458880">
    <property type="component" value="Unassembled WGS sequence"/>
</dbReference>
<organism evidence="1 2">
    <name type="scientific">Popillia japonica</name>
    <name type="common">Japanese beetle</name>
    <dbReference type="NCBI Taxonomy" id="7064"/>
    <lineage>
        <taxon>Eukaryota</taxon>
        <taxon>Metazoa</taxon>
        <taxon>Ecdysozoa</taxon>
        <taxon>Arthropoda</taxon>
        <taxon>Hexapoda</taxon>
        <taxon>Insecta</taxon>
        <taxon>Pterygota</taxon>
        <taxon>Neoptera</taxon>
        <taxon>Endopterygota</taxon>
        <taxon>Coleoptera</taxon>
        <taxon>Polyphaga</taxon>
        <taxon>Scarabaeiformia</taxon>
        <taxon>Scarabaeidae</taxon>
        <taxon>Rutelinae</taxon>
        <taxon>Popillia</taxon>
    </lineage>
</organism>
<protein>
    <submittedName>
        <fullName evidence="1">Uncharacterized protein</fullName>
    </submittedName>
</protein>
<sequence length="68" mass="8173">MRVRFFLWISFALGFIAFCLIGRGSTHNVKWRKSLCRQHIFHKKCRELAMNRDLRKLEPLLEQAKPTK</sequence>
<reference evidence="1 2" key="1">
    <citation type="journal article" date="2024" name="BMC Genomics">
        <title>De novo assembly and annotation of Popillia japonica's genome with initial clues to its potential as an invasive pest.</title>
        <authorList>
            <person name="Cucini C."/>
            <person name="Boschi S."/>
            <person name="Funari R."/>
            <person name="Cardaioli E."/>
            <person name="Iannotti N."/>
            <person name="Marturano G."/>
            <person name="Paoli F."/>
            <person name="Bruttini M."/>
            <person name="Carapelli A."/>
            <person name="Frati F."/>
            <person name="Nardi F."/>
        </authorList>
    </citation>
    <scope>NUCLEOTIDE SEQUENCE [LARGE SCALE GENOMIC DNA]</scope>
    <source>
        <strain evidence="1">DMR45628</strain>
    </source>
</reference>
<gene>
    <name evidence="1" type="ORF">QE152_g11400</name>
</gene>
<evidence type="ECO:0000313" key="2">
    <source>
        <dbReference type="Proteomes" id="UP001458880"/>
    </source>
</evidence>
<name>A0AAW1LKM5_POPJA</name>
<evidence type="ECO:0000313" key="1">
    <source>
        <dbReference type="EMBL" id="KAK9736672.1"/>
    </source>
</evidence>
<keyword evidence="2" id="KW-1185">Reference proteome</keyword>
<comment type="caution">
    <text evidence="1">The sequence shown here is derived from an EMBL/GenBank/DDBJ whole genome shotgun (WGS) entry which is preliminary data.</text>
</comment>
<proteinExistence type="predicted"/>
<dbReference type="EMBL" id="JASPKY010000110">
    <property type="protein sequence ID" value="KAK9736672.1"/>
    <property type="molecule type" value="Genomic_DNA"/>
</dbReference>